<feature type="compositionally biased region" description="Basic and acidic residues" evidence="1">
    <location>
        <begin position="173"/>
        <end position="187"/>
    </location>
</feature>
<feature type="region of interest" description="Disordered" evidence="1">
    <location>
        <begin position="160"/>
        <end position="187"/>
    </location>
</feature>
<dbReference type="Proteomes" id="UP000075809">
    <property type="component" value="Unassembled WGS sequence"/>
</dbReference>
<sequence length="244" mass="28245">MLRTFYATSFLSCVGILRHDSRDGAHENVNSYNVTTLEENLGFTYQNRCAAEWMIGVIAIYVHPKNFFFCIASNTEFFLSQYMGSFPVAIPDIASRAEFVRSQLEILRICGNEIKGYEQSPTVVLVKTKKRYTTRSFRILETLRDKVMIHDFTLKNKERKSRLTGSSSNYDSPRNHQGERERERENSVKRIGKEFEDYHQEGRISHPAVRKGMTYVRSVCKSGEKPEARPVTNFLYGKPRGFRA</sequence>
<gene>
    <name evidence="2" type="ORF">ALC60_13665</name>
</gene>
<evidence type="ECO:0000313" key="2">
    <source>
        <dbReference type="EMBL" id="KYQ47331.1"/>
    </source>
</evidence>
<dbReference type="EMBL" id="KQ983114">
    <property type="protein sequence ID" value="KYQ47331.1"/>
    <property type="molecule type" value="Genomic_DNA"/>
</dbReference>
<proteinExistence type="predicted"/>
<evidence type="ECO:0000313" key="3">
    <source>
        <dbReference type="Proteomes" id="UP000075809"/>
    </source>
</evidence>
<keyword evidence="3" id="KW-1185">Reference proteome</keyword>
<feature type="compositionally biased region" description="Polar residues" evidence="1">
    <location>
        <begin position="163"/>
        <end position="172"/>
    </location>
</feature>
<accession>A0A151WHL6</accession>
<reference evidence="2 3" key="1">
    <citation type="submission" date="2015-09" db="EMBL/GenBank/DDBJ databases">
        <title>Trachymyrmex zeteki WGS genome.</title>
        <authorList>
            <person name="Nygaard S."/>
            <person name="Hu H."/>
            <person name="Boomsma J."/>
            <person name="Zhang G."/>
        </authorList>
    </citation>
    <scope>NUCLEOTIDE SEQUENCE [LARGE SCALE GENOMIC DNA]</scope>
    <source>
        <strain evidence="2">Tzet28-1</strain>
        <tissue evidence="2">Whole body</tissue>
    </source>
</reference>
<name>A0A151WHL6_9HYME</name>
<protein>
    <submittedName>
        <fullName evidence="2">Uncharacterized protein</fullName>
    </submittedName>
</protein>
<organism evidence="2 3">
    <name type="scientific">Mycetomoellerius zeteki</name>
    <dbReference type="NCBI Taxonomy" id="64791"/>
    <lineage>
        <taxon>Eukaryota</taxon>
        <taxon>Metazoa</taxon>
        <taxon>Ecdysozoa</taxon>
        <taxon>Arthropoda</taxon>
        <taxon>Hexapoda</taxon>
        <taxon>Insecta</taxon>
        <taxon>Pterygota</taxon>
        <taxon>Neoptera</taxon>
        <taxon>Endopterygota</taxon>
        <taxon>Hymenoptera</taxon>
        <taxon>Apocrita</taxon>
        <taxon>Aculeata</taxon>
        <taxon>Formicoidea</taxon>
        <taxon>Formicidae</taxon>
        <taxon>Myrmicinae</taxon>
        <taxon>Mycetomoellerius</taxon>
    </lineage>
</organism>
<evidence type="ECO:0000256" key="1">
    <source>
        <dbReference type="SAM" id="MobiDB-lite"/>
    </source>
</evidence>
<dbReference type="AlphaFoldDB" id="A0A151WHL6"/>